<dbReference type="SUPFAM" id="SSF51658">
    <property type="entry name" value="Xylose isomerase-like"/>
    <property type="match status" value="1"/>
</dbReference>
<dbReference type="SMART" id="SM00518">
    <property type="entry name" value="AP2Ec"/>
    <property type="match status" value="1"/>
</dbReference>
<dbReference type="Pfam" id="PF01261">
    <property type="entry name" value="AP_endonuc_2"/>
    <property type="match status" value="1"/>
</dbReference>
<dbReference type="FunFam" id="3.20.20.150:FF:000001">
    <property type="entry name" value="Probable endonuclease 4"/>
    <property type="match status" value="1"/>
</dbReference>
<dbReference type="InterPro" id="IPR036237">
    <property type="entry name" value="Xyl_isomerase-like_sf"/>
</dbReference>
<keyword evidence="5 7" id="KW-0862">Zinc</keyword>
<dbReference type="GO" id="GO:0006284">
    <property type="term" value="P:base-excision repair"/>
    <property type="evidence" value="ECO:0007669"/>
    <property type="project" value="TreeGrafter"/>
</dbReference>
<organism evidence="9">
    <name type="scientific">Acetithermum autotrophicum</name>
    <dbReference type="NCBI Taxonomy" id="1446466"/>
    <lineage>
        <taxon>Bacteria</taxon>
        <taxon>Candidatus Bipolaricaulota</taxon>
        <taxon>Candidatus Acetithermum</taxon>
    </lineage>
</organism>
<sequence>MLLGCHLSISGGLEQTIARAEELHINALQIFSHNARSWKMSPLKPEEAQRFIERRRHAHIEYAVIHTIYLINLASPDPKNFKLSVQALKDEVQRAGELKIPHVNTHIGAHLGQGVEQGLERIVEAIDTVLASPQAQSAPDVMILLENSAGEGTELGATFAELGTVLKNIKEKSRVGVCIDTCHAFCAGYDLTTPQGLEQTLAELDREVGLEHVVLVHLNDSKFPLGSRRDRHEHIGQGYIGTEGFRLVVNHAALRDKPFILETPKDDDSSDPTNLARIRALRYDRT</sequence>
<dbReference type="AlphaFoldDB" id="H5ST74"/>
<evidence type="ECO:0000256" key="4">
    <source>
        <dbReference type="ARBA" id="ARBA00022801"/>
    </source>
</evidence>
<evidence type="ECO:0000259" key="8">
    <source>
        <dbReference type="Pfam" id="PF01261"/>
    </source>
</evidence>
<keyword evidence="4 7" id="KW-0378">Hydrolase</keyword>
<feature type="binding site" evidence="7">
    <location>
        <position position="262"/>
    </location>
    <ligand>
        <name>Zn(2+)</name>
        <dbReference type="ChEBI" id="CHEBI:29105"/>
        <label>2</label>
    </ligand>
</feature>
<evidence type="ECO:0000256" key="1">
    <source>
        <dbReference type="ARBA" id="ARBA00005340"/>
    </source>
</evidence>
<evidence type="ECO:0000256" key="6">
    <source>
        <dbReference type="ARBA" id="ARBA00023204"/>
    </source>
</evidence>
<dbReference type="Gene3D" id="3.20.20.150">
    <property type="entry name" value="Divalent-metal-dependent TIM barrel enzymes"/>
    <property type="match status" value="1"/>
</dbReference>
<name>H5ST74_ACEAU</name>
<keyword evidence="3 7" id="KW-0227">DNA damage</keyword>
<dbReference type="PROSITE" id="PS00730">
    <property type="entry name" value="AP_NUCLEASE_F2_2"/>
    <property type="match status" value="1"/>
</dbReference>
<feature type="binding site" evidence="7">
    <location>
        <position position="230"/>
    </location>
    <ligand>
        <name>Zn(2+)</name>
        <dbReference type="ChEBI" id="CHEBI:29105"/>
        <label>3</label>
    </ligand>
</feature>
<gene>
    <name evidence="7" type="primary">nfo</name>
    <name evidence="9" type="ORF">HGMM_OP3C515</name>
</gene>
<feature type="binding site" evidence="7">
    <location>
        <position position="66"/>
    </location>
    <ligand>
        <name>Zn(2+)</name>
        <dbReference type="ChEBI" id="CHEBI:29105"/>
        <label>1</label>
    </ligand>
</feature>
<dbReference type="PANTHER" id="PTHR21445">
    <property type="entry name" value="ENDONUCLEASE IV ENDODEOXYRIBONUCLEASE IV"/>
    <property type="match status" value="1"/>
</dbReference>
<feature type="binding site" evidence="7">
    <location>
        <position position="146"/>
    </location>
    <ligand>
        <name>Zn(2+)</name>
        <dbReference type="ChEBI" id="CHEBI:29105"/>
        <label>1</label>
    </ligand>
</feature>
<feature type="binding site" evidence="7">
    <location>
        <position position="232"/>
    </location>
    <ligand>
        <name>Zn(2+)</name>
        <dbReference type="ChEBI" id="CHEBI:29105"/>
        <label>3</label>
    </ligand>
</feature>
<dbReference type="InterPro" id="IPR001719">
    <property type="entry name" value="AP_endonuc_2"/>
</dbReference>
<evidence type="ECO:0000256" key="5">
    <source>
        <dbReference type="ARBA" id="ARBA00022833"/>
    </source>
</evidence>
<dbReference type="HAMAP" id="MF_00152">
    <property type="entry name" value="Nfo"/>
    <property type="match status" value="1"/>
</dbReference>
<dbReference type="InterPro" id="IPR018246">
    <property type="entry name" value="AP_endonuc_F2_Zn_BS"/>
</dbReference>
<dbReference type="NCBIfam" id="TIGR00587">
    <property type="entry name" value="nfo"/>
    <property type="match status" value="1"/>
</dbReference>
<dbReference type="InterPro" id="IPR013022">
    <property type="entry name" value="Xyl_isomerase-like_TIM-brl"/>
</dbReference>
<dbReference type="PANTHER" id="PTHR21445:SF0">
    <property type="entry name" value="APURINIC-APYRIMIDINIC ENDONUCLEASE"/>
    <property type="match status" value="1"/>
</dbReference>
<dbReference type="CDD" id="cd00019">
    <property type="entry name" value="AP2Ec"/>
    <property type="match status" value="1"/>
</dbReference>
<dbReference type="GO" id="GO:0008270">
    <property type="term" value="F:zinc ion binding"/>
    <property type="evidence" value="ECO:0007669"/>
    <property type="project" value="UniProtKB-UniRule"/>
</dbReference>
<proteinExistence type="inferred from homology"/>
<dbReference type="PROSITE" id="PS00731">
    <property type="entry name" value="AP_NUCLEASE_F2_3"/>
    <property type="match status" value="1"/>
</dbReference>
<comment type="catalytic activity">
    <reaction evidence="7">
        <text>Endonucleolytic cleavage to 5'-phosphooligonucleotide end-products.</text>
        <dbReference type="EC" id="3.1.21.2"/>
    </reaction>
</comment>
<keyword evidence="7" id="KW-0255">Endonuclease</keyword>
<feature type="binding site" evidence="7">
    <location>
        <position position="183"/>
    </location>
    <ligand>
        <name>Zn(2+)</name>
        <dbReference type="ChEBI" id="CHEBI:29105"/>
        <label>3</label>
    </ligand>
</feature>
<feature type="binding site" evidence="7">
    <location>
        <position position="217"/>
    </location>
    <ligand>
        <name>Zn(2+)</name>
        <dbReference type="ChEBI" id="CHEBI:29105"/>
        <label>2</label>
    </ligand>
</feature>
<protein>
    <recommendedName>
        <fullName evidence="7">Probable endonuclease 4</fullName>
        <ecNumber evidence="7">3.1.21.2</ecNumber>
    </recommendedName>
    <alternativeName>
        <fullName evidence="7">Endodeoxyribonuclease IV</fullName>
    </alternativeName>
    <alternativeName>
        <fullName evidence="7">Endonuclease IV</fullName>
    </alternativeName>
</protein>
<feature type="binding site" evidence="7">
    <location>
        <position position="106"/>
    </location>
    <ligand>
        <name>Zn(2+)</name>
        <dbReference type="ChEBI" id="CHEBI:29105"/>
        <label>1</label>
    </ligand>
</feature>
<keyword evidence="7" id="KW-0540">Nuclease</keyword>
<evidence type="ECO:0000256" key="7">
    <source>
        <dbReference type="HAMAP-Rule" id="MF_00152"/>
    </source>
</evidence>
<dbReference type="EC" id="3.1.21.2" evidence="7"/>
<evidence type="ECO:0000256" key="2">
    <source>
        <dbReference type="ARBA" id="ARBA00022723"/>
    </source>
</evidence>
<feature type="domain" description="Xylose isomerase-like TIM barrel" evidence="8">
    <location>
        <begin position="18"/>
        <end position="271"/>
    </location>
</feature>
<keyword evidence="6 7" id="KW-0234">DNA repair</keyword>
<accession>H5ST74</accession>
<keyword evidence="2 7" id="KW-0479">Metal-binding</keyword>
<comment type="similarity">
    <text evidence="1 7">Belongs to the AP endonuclease 2 family.</text>
</comment>
<dbReference type="GO" id="GO:0008833">
    <property type="term" value="F:deoxyribonuclease IV (phage-T4-induced) activity"/>
    <property type="evidence" value="ECO:0007669"/>
    <property type="project" value="UniProtKB-UniRule"/>
</dbReference>
<dbReference type="GO" id="GO:0008081">
    <property type="term" value="F:phosphoric diester hydrolase activity"/>
    <property type="evidence" value="ECO:0007669"/>
    <property type="project" value="TreeGrafter"/>
</dbReference>
<dbReference type="GO" id="GO:0003677">
    <property type="term" value="F:DNA binding"/>
    <property type="evidence" value="ECO:0007669"/>
    <property type="project" value="InterPro"/>
</dbReference>
<feature type="binding site" evidence="7">
    <location>
        <position position="180"/>
    </location>
    <ligand>
        <name>Zn(2+)</name>
        <dbReference type="ChEBI" id="CHEBI:29105"/>
        <label>2</label>
    </ligand>
</feature>
<evidence type="ECO:0000256" key="3">
    <source>
        <dbReference type="ARBA" id="ARBA00022763"/>
    </source>
</evidence>
<comment type="cofactor">
    <cofactor evidence="7">
        <name>Zn(2+)</name>
        <dbReference type="ChEBI" id="CHEBI:29105"/>
    </cofactor>
    <text evidence="7">Binds 3 Zn(2+) ions.</text>
</comment>
<reference evidence="9" key="2">
    <citation type="journal article" date="2012" name="PLoS ONE">
        <title>A Deeply Branching Thermophilic Bacterium with an Ancient Acetyl-CoA Pathway Dominates a Subsurface Ecosystem.</title>
        <authorList>
            <person name="Takami H."/>
            <person name="Noguchi H."/>
            <person name="Takaki Y."/>
            <person name="Uchiyama I."/>
            <person name="Toyoda A."/>
            <person name="Nishi S."/>
            <person name="Chee G.-J."/>
            <person name="Arai W."/>
            <person name="Nunoura T."/>
            <person name="Itoh T."/>
            <person name="Hattori M."/>
            <person name="Takai K."/>
        </authorList>
    </citation>
    <scope>NUCLEOTIDE SEQUENCE</scope>
</reference>
<dbReference type="PROSITE" id="PS51432">
    <property type="entry name" value="AP_NUCLEASE_F2_4"/>
    <property type="match status" value="1"/>
</dbReference>
<feature type="binding site" evidence="7">
    <location>
        <position position="146"/>
    </location>
    <ligand>
        <name>Zn(2+)</name>
        <dbReference type="ChEBI" id="CHEBI:29105"/>
        <label>2</label>
    </ligand>
</feature>
<comment type="function">
    <text evidence="7">Endonuclease IV plays a role in DNA repair. It cleaves phosphodiester bonds at apurinic or apyrimidinic (AP) sites, generating a 3'-hydroxyl group and a 5'-terminal sugar phosphate.</text>
</comment>
<evidence type="ECO:0000313" key="9">
    <source>
        <dbReference type="EMBL" id="BAL59360.1"/>
    </source>
</evidence>
<dbReference type="GO" id="GO:0003906">
    <property type="term" value="F:DNA-(apurinic or apyrimidinic site) endonuclease activity"/>
    <property type="evidence" value="ECO:0007669"/>
    <property type="project" value="TreeGrafter"/>
</dbReference>
<reference evidence="9" key="1">
    <citation type="journal article" date="2005" name="Environ. Microbiol.">
        <title>Genetic and functional properties of uncultivated thermophilic crenarchaeotes from a subsurface gold mine as revealed by analysis of genome fragments.</title>
        <authorList>
            <person name="Nunoura T."/>
            <person name="Hirayama H."/>
            <person name="Takami H."/>
            <person name="Oida H."/>
            <person name="Nishi S."/>
            <person name="Shimamura S."/>
            <person name="Suzuki Y."/>
            <person name="Inagaki F."/>
            <person name="Takai K."/>
            <person name="Nealson K.H."/>
            <person name="Horikoshi K."/>
        </authorList>
    </citation>
    <scope>NUCLEOTIDE SEQUENCE</scope>
</reference>
<dbReference type="EMBL" id="AP011802">
    <property type="protein sequence ID" value="BAL59360.1"/>
    <property type="molecule type" value="Genomic_DNA"/>
</dbReference>